<dbReference type="SUPFAM" id="SSF82866">
    <property type="entry name" value="Multidrug efflux transporter AcrB transmembrane domain"/>
    <property type="match status" value="2"/>
</dbReference>
<feature type="transmembrane region" description="Helical" evidence="6">
    <location>
        <begin position="835"/>
        <end position="858"/>
    </location>
</feature>
<feature type="transmembrane region" description="Helical" evidence="6">
    <location>
        <begin position="287"/>
        <end position="303"/>
    </location>
</feature>
<keyword evidence="4 6" id="KW-1133">Transmembrane helix</keyword>
<keyword evidence="2" id="KW-1003">Cell membrane</keyword>
<dbReference type="EMBL" id="QFQP01000012">
    <property type="protein sequence ID" value="PZR12324.1"/>
    <property type="molecule type" value="Genomic_DNA"/>
</dbReference>
<keyword evidence="3 6" id="KW-0812">Transmembrane</keyword>
<comment type="subcellular location">
    <subcellularLocation>
        <location evidence="1">Cell membrane</location>
        <topology evidence="1">Multi-pass membrane protein</topology>
    </subcellularLocation>
</comment>
<dbReference type="InterPro" id="IPR004869">
    <property type="entry name" value="MMPL_dom"/>
</dbReference>
<comment type="caution">
    <text evidence="8">The sequence shown here is derived from an EMBL/GenBank/DDBJ whole genome shotgun (WGS) entry which is preliminary data.</text>
</comment>
<protein>
    <submittedName>
        <fullName evidence="8">Export protein</fullName>
    </submittedName>
</protein>
<feature type="transmembrane region" description="Helical" evidence="6">
    <location>
        <begin position="802"/>
        <end position="823"/>
    </location>
</feature>
<feature type="domain" description="Membrane transport protein MMPL" evidence="7">
    <location>
        <begin position="686"/>
        <end position="860"/>
    </location>
</feature>
<dbReference type="AlphaFoldDB" id="A0A2W5V8W9"/>
<gene>
    <name evidence="8" type="ORF">DI536_15590</name>
</gene>
<evidence type="ECO:0000256" key="5">
    <source>
        <dbReference type="ARBA" id="ARBA00023136"/>
    </source>
</evidence>
<dbReference type="GO" id="GO:0005886">
    <property type="term" value="C:plasma membrane"/>
    <property type="evidence" value="ECO:0007669"/>
    <property type="project" value="UniProtKB-SubCell"/>
</dbReference>
<feature type="domain" description="Membrane transport protein MMPL" evidence="7">
    <location>
        <begin position="259"/>
        <end position="448"/>
    </location>
</feature>
<evidence type="ECO:0000313" key="9">
    <source>
        <dbReference type="Proteomes" id="UP000249061"/>
    </source>
</evidence>
<feature type="transmembrane region" description="Helical" evidence="6">
    <location>
        <begin position="712"/>
        <end position="734"/>
    </location>
</feature>
<feature type="transmembrane region" description="Helical" evidence="6">
    <location>
        <begin position="385"/>
        <end position="404"/>
    </location>
</feature>
<evidence type="ECO:0000256" key="2">
    <source>
        <dbReference type="ARBA" id="ARBA00022475"/>
    </source>
</evidence>
<accession>A0A2W5V8W9</accession>
<sequence>MSDKSAFITRGLTAYANLVVKHPAKVLGLLLALGVGSTLLAMNLRLESDQLSLIRQELPEVVAVKRVIDMVGGAGYLQVAFRSNDEKALKKLADEVNAELLASKQPDGTPYVRFITYRVPVEFVQENMVLFIRTEDLLEGKKRINAYLKDQLRRNNPFFIELRKTEPVKLELEDLVKKYSSVGKKSIRDDYYISDDKKMVLMLVKPMWNSTQLGSTQDFIAAMTGNAKAGTVLTSGLLQNAAKKAGVELVEDYDLMGDDKKIAFGFTGSYKTNVDDSVAIMSSVDDVTIVALVSIAAIIFIFFRKLWPTLIVLSGTVLGTVYTLGFAKLTLGELNMVTSIIAAILLGFGIDYGIHFTYRTRIELGMGKKWDDAIRDAIINSGRPALISAIVTAGSFFVLLVSEFRGFSQFGFLAGFGTMLTAVALFAWAPAILAIFGHRNPEWPAKIVGTMKPPSEDLTSGKTRIHKPWLVLGVSLAVVAAVCAFAVPWVDFPIPKDREMTLAERFKGGVRFNYNTRALMPVDQPSVKLQDEITTRFQISSDPIAVYTKDLAGAKDIWDGMTDDPDHNFNVDISKYKTVDQVVSIYTFTPPPETAKANAKVLEEWREELKDIEVSSLPPDVQEKAEFFFKVLARKPFDVNGVPDIYADQFKHLPTTKPENHGYLTFLYPKVDLWDGKNMLAFADETRIIKGKSGAEYQSAGLALLYAKLARIVLWDGKLTVVLAALWILIMHYLDFRSVKLAVASVLPLGIGLLMMLGLLSITNHRLNFMNLVILPILLGFGVSHGLYLLHRYLEGVPPLVALRSVGSAVASSTLTTIAGFGSLFFAEHLGLRSIGYVACLGLGTTLLVSFTVLAAVLQIMYDRRGAEHLGDESVR</sequence>
<feature type="transmembrane region" description="Helical" evidence="6">
    <location>
        <begin position="769"/>
        <end position="790"/>
    </location>
</feature>
<evidence type="ECO:0000256" key="1">
    <source>
        <dbReference type="ARBA" id="ARBA00004651"/>
    </source>
</evidence>
<feature type="transmembrane region" description="Helical" evidence="6">
    <location>
        <begin position="469"/>
        <end position="490"/>
    </location>
</feature>
<dbReference type="Gene3D" id="1.20.1640.10">
    <property type="entry name" value="Multidrug efflux transporter AcrB transmembrane domain"/>
    <property type="match status" value="2"/>
</dbReference>
<evidence type="ECO:0000256" key="4">
    <source>
        <dbReference type="ARBA" id="ARBA00022989"/>
    </source>
</evidence>
<feature type="transmembrane region" description="Helical" evidence="6">
    <location>
        <begin position="741"/>
        <end position="763"/>
    </location>
</feature>
<feature type="transmembrane region" description="Helical" evidence="6">
    <location>
        <begin position="337"/>
        <end position="358"/>
    </location>
</feature>
<evidence type="ECO:0000313" key="8">
    <source>
        <dbReference type="EMBL" id="PZR12324.1"/>
    </source>
</evidence>
<dbReference type="Pfam" id="PF03176">
    <property type="entry name" value="MMPL"/>
    <property type="match status" value="2"/>
</dbReference>
<keyword evidence="5 6" id="KW-0472">Membrane</keyword>
<proteinExistence type="predicted"/>
<dbReference type="PANTHER" id="PTHR33406">
    <property type="entry name" value="MEMBRANE PROTEIN MJ1562-RELATED"/>
    <property type="match status" value="1"/>
</dbReference>
<evidence type="ECO:0000256" key="6">
    <source>
        <dbReference type="SAM" id="Phobius"/>
    </source>
</evidence>
<feature type="transmembrane region" description="Helical" evidence="6">
    <location>
        <begin position="410"/>
        <end position="436"/>
    </location>
</feature>
<dbReference type="InterPro" id="IPR050545">
    <property type="entry name" value="Mycobact_MmpL"/>
</dbReference>
<feature type="transmembrane region" description="Helical" evidence="6">
    <location>
        <begin position="310"/>
        <end position="331"/>
    </location>
</feature>
<dbReference type="PANTHER" id="PTHR33406:SF13">
    <property type="entry name" value="MEMBRANE PROTEIN YDFJ"/>
    <property type="match status" value="1"/>
</dbReference>
<dbReference type="Proteomes" id="UP000249061">
    <property type="component" value="Unassembled WGS sequence"/>
</dbReference>
<evidence type="ECO:0000256" key="3">
    <source>
        <dbReference type="ARBA" id="ARBA00022692"/>
    </source>
</evidence>
<name>A0A2W5V8W9_9BACT</name>
<organism evidence="8 9">
    <name type="scientific">Archangium gephyra</name>
    <dbReference type="NCBI Taxonomy" id="48"/>
    <lineage>
        <taxon>Bacteria</taxon>
        <taxon>Pseudomonadati</taxon>
        <taxon>Myxococcota</taxon>
        <taxon>Myxococcia</taxon>
        <taxon>Myxococcales</taxon>
        <taxon>Cystobacterineae</taxon>
        <taxon>Archangiaceae</taxon>
        <taxon>Archangium</taxon>
    </lineage>
</organism>
<reference evidence="8 9" key="1">
    <citation type="submission" date="2017-08" db="EMBL/GenBank/DDBJ databases">
        <title>Infants hospitalized years apart are colonized by the same room-sourced microbial strains.</title>
        <authorList>
            <person name="Brooks B."/>
            <person name="Olm M.R."/>
            <person name="Firek B.A."/>
            <person name="Baker R."/>
            <person name="Thomas B.C."/>
            <person name="Morowitz M.J."/>
            <person name="Banfield J.F."/>
        </authorList>
    </citation>
    <scope>NUCLEOTIDE SEQUENCE [LARGE SCALE GENOMIC DNA]</scope>
    <source>
        <strain evidence="8">S2_003_000_R2_14</strain>
    </source>
</reference>
<evidence type="ECO:0000259" key="7">
    <source>
        <dbReference type="Pfam" id="PF03176"/>
    </source>
</evidence>